<evidence type="ECO:0000313" key="3">
    <source>
        <dbReference type="EMBL" id="AIT61530.1"/>
    </source>
</evidence>
<proteinExistence type="predicted"/>
<dbReference type="Pfam" id="PF02591">
    <property type="entry name" value="Zn_ribbon_9"/>
    <property type="match status" value="1"/>
</dbReference>
<feature type="region of interest" description="Disordered" evidence="1">
    <location>
        <begin position="72"/>
        <end position="100"/>
    </location>
</feature>
<organism evidence="3 4">
    <name type="scientific">Corynebacterium doosanense CAU 212 = DSM 45436</name>
    <dbReference type="NCBI Taxonomy" id="558173"/>
    <lineage>
        <taxon>Bacteria</taxon>
        <taxon>Bacillati</taxon>
        <taxon>Actinomycetota</taxon>
        <taxon>Actinomycetes</taxon>
        <taxon>Mycobacteriales</taxon>
        <taxon>Corynebacteriaceae</taxon>
        <taxon>Corynebacterium</taxon>
    </lineage>
</organism>
<evidence type="ECO:0000313" key="4">
    <source>
        <dbReference type="Proteomes" id="UP000029914"/>
    </source>
</evidence>
<gene>
    <name evidence="3" type="ORF">CDOO_09805</name>
</gene>
<sequence>MKLDRSLQHVLLELATTERVLNAGADSTTPEQKEYERLQGELARMREAAGSAQLAVDDMETEILRIQEDERKLQRRERDDKAQLTAETDPDRRKDLEHDRYATKSRLTDIHYELKEAHNEIHALRNNRDVHGAHVSDLERKVEVAARAAEAANEAAANINPREKADELRSQLPADVIAAYEDRQDENDVGVAAFNGRVCGGCFIQLPSADRSRINLAPENELPTCPNCESFLVRS</sequence>
<feature type="domain" description="C4-type zinc ribbon" evidence="2">
    <location>
        <begin position="198"/>
        <end position="232"/>
    </location>
</feature>
<dbReference type="AlphaFoldDB" id="A0A097IHC0"/>
<evidence type="ECO:0000256" key="1">
    <source>
        <dbReference type="SAM" id="MobiDB-lite"/>
    </source>
</evidence>
<dbReference type="InterPro" id="IPR003743">
    <property type="entry name" value="Zf-RING_7"/>
</dbReference>
<feature type="compositionally biased region" description="Basic and acidic residues" evidence="1">
    <location>
        <begin position="89"/>
        <end position="100"/>
    </location>
</feature>
<dbReference type="EMBL" id="CP006764">
    <property type="protein sequence ID" value="AIT61530.1"/>
    <property type="molecule type" value="Genomic_DNA"/>
</dbReference>
<dbReference type="HOGENOM" id="CLU_073076_0_0_11"/>
<dbReference type="STRING" id="558173.CDOO_09805"/>
<dbReference type="Gene3D" id="1.10.287.1490">
    <property type="match status" value="1"/>
</dbReference>
<name>A0A097IHC0_9CORY</name>
<protein>
    <submittedName>
        <fullName evidence="3">Zn-ribbon protein</fullName>
    </submittedName>
</protein>
<keyword evidence="4" id="KW-1185">Reference proteome</keyword>
<dbReference type="KEGG" id="cdo:CDOO_09805"/>
<accession>A0A097IHC0</accession>
<reference evidence="3 4" key="1">
    <citation type="submission" date="2013-09" db="EMBL/GenBank/DDBJ databases">
        <title>Complete genome sequence of Corynebacterium doosanense CAU 212(T) (=DSM 45436(T)), isolated from activated sludge.</title>
        <authorList>
            <person name="Schaffert L."/>
            <person name="Albersmeier A."/>
            <person name="Kalinowski J."/>
            <person name="Ruckert C."/>
        </authorList>
    </citation>
    <scope>NUCLEOTIDE SEQUENCE [LARGE SCALE GENOMIC DNA]</scope>
    <source>
        <strain evidence="3 4">CAU 212</strain>
    </source>
</reference>
<dbReference type="OrthoDB" id="9784388at2"/>
<evidence type="ECO:0000259" key="2">
    <source>
        <dbReference type="Pfam" id="PF02591"/>
    </source>
</evidence>
<feature type="compositionally biased region" description="Basic and acidic residues" evidence="1">
    <location>
        <begin position="72"/>
        <end position="82"/>
    </location>
</feature>
<dbReference type="RefSeq" id="WP_018020791.1">
    <property type="nucleotide sequence ID" value="NZ_AQUX01000001.1"/>
</dbReference>
<dbReference type="Proteomes" id="UP000029914">
    <property type="component" value="Chromosome"/>
</dbReference>
<dbReference type="eggNOG" id="COG1579">
    <property type="taxonomic scope" value="Bacteria"/>
</dbReference>